<keyword evidence="1" id="KW-0732">Signal</keyword>
<organism evidence="3 4">
    <name type="scientific">Paraflavitalea soli</name>
    <dbReference type="NCBI Taxonomy" id="2315862"/>
    <lineage>
        <taxon>Bacteria</taxon>
        <taxon>Pseudomonadati</taxon>
        <taxon>Bacteroidota</taxon>
        <taxon>Chitinophagia</taxon>
        <taxon>Chitinophagales</taxon>
        <taxon>Chitinophagaceae</taxon>
        <taxon>Paraflavitalea</taxon>
    </lineage>
</organism>
<dbReference type="Pfam" id="PF01833">
    <property type="entry name" value="TIG"/>
    <property type="match status" value="2"/>
</dbReference>
<dbReference type="InterPro" id="IPR002909">
    <property type="entry name" value="IPT_dom"/>
</dbReference>
<evidence type="ECO:0000313" key="3">
    <source>
        <dbReference type="EMBL" id="AXY73911.1"/>
    </source>
</evidence>
<gene>
    <name evidence="3" type="ORF">D3H65_07920</name>
</gene>
<dbReference type="CDD" id="cd00102">
    <property type="entry name" value="IPT"/>
    <property type="match status" value="1"/>
</dbReference>
<evidence type="ECO:0000256" key="1">
    <source>
        <dbReference type="SAM" id="SignalP"/>
    </source>
</evidence>
<dbReference type="InterPro" id="IPR013783">
    <property type="entry name" value="Ig-like_fold"/>
</dbReference>
<feature type="signal peptide" evidence="1">
    <location>
        <begin position="1"/>
        <end position="23"/>
    </location>
</feature>
<reference evidence="3 4" key="1">
    <citation type="submission" date="2018-09" db="EMBL/GenBank/DDBJ databases">
        <title>Genome sequencing of strain 6GH32-13.</title>
        <authorList>
            <person name="Weon H.-Y."/>
            <person name="Heo J."/>
            <person name="Kwon S.-W."/>
        </authorList>
    </citation>
    <scope>NUCLEOTIDE SEQUENCE [LARGE SCALE GENOMIC DNA]</scope>
    <source>
        <strain evidence="3 4">5GH32-13</strain>
    </source>
</reference>
<dbReference type="Gene3D" id="2.60.40.10">
    <property type="entry name" value="Immunoglobulins"/>
    <property type="match status" value="2"/>
</dbReference>
<feature type="domain" description="IPT/TIG" evidence="2">
    <location>
        <begin position="121"/>
        <end position="194"/>
    </location>
</feature>
<dbReference type="PROSITE" id="PS51257">
    <property type="entry name" value="PROKAR_LIPOPROTEIN"/>
    <property type="match status" value="1"/>
</dbReference>
<accession>A0A3B7MTU2</accession>
<dbReference type="RefSeq" id="WP_119049787.1">
    <property type="nucleotide sequence ID" value="NZ_CP032157.1"/>
</dbReference>
<dbReference type="Gene3D" id="2.60.120.430">
    <property type="entry name" value="Galactose-binding lectin"/>
    <property type="match status" value="1"/>
</dbReference>
<proteinExistence type="predicted"/>
<dbReference type="SUPFAM" id="SSF81296">
    <property type="entry name" value="E set domains"/>
    <property type="match status" value="2"/>
</dbReference>
<dbReference type="Proteomes" id="UP000263900">
    <property type="component" value="Chromosome"/>
</dbReference>
<dbReference type="KEGG" id="pseg:D3H65_07920"/>
<protein>
    <submittedName>
        <fullName evidence="3">Cell shape determination protein CcmA</fullName>
    </submittedName>
</protein>
<dbReference type="InterPro" id="IPR014756">
    <property type="entry name" value="Ig_E-set"/>
</dbReference>
<sequence>MKSILLAISKAMLLLAVSGLVMVSCKKDADAGRANPTANKLDPIKASGGTVLTLTGSDLADMRSIVFDNGNVPAAFNPVFNTADAVIFRVPDTANGGDQNIIFTNVDGKSVKVAFSVVALPTVATAFPVDFQAGTTITLTGGNLESVSKVVLDGTTTEATIVSKEKKKLVITMPASPVNTAKLVITNASGTMTTTQIFTNVDAAYAIFKDALHGDWEDWSWSLTNTATTTDKITGTASMQAAYSGAWGGMQLHAKVKAVLAPYRFVTFWIKGADVEKKMKFNLNWTNDQTLTIPPNVWTYYKFDLSIFKNAGVAELETFIMQINDDPKTLLFDNILLVK</sequence>
<name>A0A3B7MTU2_9BACT</name>
<feature type="chain" id="PRO_5017829358" evidence="1">
    <location>
        <begin position="24"/>
        <end position="339"/>
    </location>
</feature>
<dbReference type="SUPFAM" id="SSF49785">
    <property type="entry name" value="Galactose-binding domain-like"/>
    <property type="match status" value="1"/>
</dbReference>
<keyword evidence="4" id="KW-1185">Reference proteome</keyword>
<feature type="domain" description="IPT/TIG" evidence="2">
    <location>
        <begin position="42"/>
        <end position="111"/>
    </location>
</feature>
<evidence type="ECO:0000313" key="4">
    <source>
        <dbReference type="Proteomes" id="UP000263900"/>
    </source>
</evidence>
<dbReference type="AlphaFoldDB" id="A0A3B7MTU2"/>
<dbReference type="OrthoDB" id="660167at2"/>
<evidence type="ECO:0000259" key="2">
    <source>
        <dbReference type="Pfam" id="PF01833"/>
    </source>
</evidence>
<dbReference type="InterPro" id="IPR008979">
    <property type="entry name" value="Galactose-bd-like_sf"/>
</dbReference>
<dbReference type="EMBL" id="CP032157">
    <property type="protein sequence ID" value="AXY73911.1"/>
    <property type="molecule type" value="Genomic_DNA"/>
</dbReference>